<feature type="compositionally biased region" description="Basic and acidic residues" evidence="1">
    <location>
        <begin position="101"/>
        <end position="124"/>
    </location>
</feature>
<reference evidence="2" key="1">
    <citation type="submission" date="2023-04" db="EMBL/GenBank/DDBJ databases">
        <title>Black Yeasts Isolated from many extreme environments.</title>
        <authorList>
            <person name="Coleine C."/>
            <person name="Stajich J.E."/>
            <person name="Selbmann L."/>
        </authorList>
    </citation>
    <scope>NUCLEOTIDE SEQUENCE</scope>
    <source>
        <strain evidence="2">CCFEE 5312</strain>
    </source>
</reference>
<dbReference type="Proteomes" id="UP001271007">
    <property type="component" value="Unassembled WGS sequence"/>
</dbReference>
<proteinExistence type="predicted"/>
<comment type="caution">
    <text evidence="2">The sequence shown here is derived from an EMBL/GenBank/DDBJ whole genome shotgun (WGS) entry which is preliminary data.</text>
</comment>
<evidence type="ECO:0000313" key="3">
    <source>
        <dbReference type="Proteomes" id="UP001271007"/>
    </source>
</evidence>
<dbReference type="AlphaFoldDB" id="A0AAJ0GBT9"/>
<evidence type="ECO:0000313" key="2">
    <source>
        <dbReference type="EMBL" id="KAK3052530.1"/>
    </source>
</evidence>
<evidence type="ECO:0000256" key="1">
    <source>
        <dbReference type="SAM" id="MobiDB-lite"/>
    </source>
</evidence>
<dbReference type="EMBL" id="JAWDJX010000020">
    <property type="protein sequence ID" value="KAK3052530.1"/>
    <property type="molecule type" value="Genomic_DNA"/>
</dbReference>
<gene>
    <name evidence="2" type="ORF">LTR09_006384</name>
</gene>
<sequence>MLLHYRRNLKSRGSTTNTYLTYLQNTDLTPIATMASTPPPSGNNNYGFLNPRHATPRVQKIKWDAENDVKLLLYGLGREISPKEYEAIAASFPEKPTPKSVQERVAKLRREQKQMIREAEKADEGSDAGQDTGSEEDVVKDEDGEEEQ</sequence>
<accession>A0AAJ0GBT9</accession>
<feature type="compositionally biased region" description="Acidic residues" evidence="1">
    <location>
        <begin position="133"/>
        <end position="148"/>
    </location>
</feature>
<protein>
    <submittedName>
        <fullName evidence="2">Uncharacterized protein</fullName>
    </submittedName>
</protein>
<organism evidence="2 3">
    <name type="scientific">Extremus antarcticus</name>
    <dbReference type="NCBI Taxonomy" id="702011"/>
    <lineage>
        <taxon>Eukaryota</taxon>
        <taxon>Fungi</taxon>
        <taxon>Dikarya</taxon>
        <taxon>Ascomycota</taxon>
        <taxon>Pezizomycotina</taxon>
        <taxon>Dothideomycetes</taxon>
        <taxon>Dothideomycetidae</taxon>
        <taxon>Mycosphaerellales</taxon>
        <taxon>Extremaceae</taxon>
        <taxon>Extremus</taxon>
    </lineage>
</organism>
<feature type="region of interest" description="Disordered" evidence="1">
    <location>
        <begin position="91"/>
        <end position="148"/>
    </location>
</feature>
<keyword evidence="3" id="KW-1185">Reference proteome</keyword>
<name>A0AAJ0GBT9_9PEZI</name>